<dbReference type="AlphaFoldDB" id="A0A1V9FMX8"/>
<dbReference type="STRING" id="1703345.A3860_36105"/>
<evidence type="ECO:0000313" key="1">
    <source>
        <dbReference type="EMBL" id="OQP59709.1"/>
    </source>
</evidence>
<dbReference type="InterPro" id="IPR012347">
    <property type="entry name" value="Ferritin-like"/>
</dbReference>
<dbReference type="PANTHER" id="PTHR30565:SF9">
    <property type="entry name" value="PROTEIN YCIF"/>
    <property type="match status" value="1"/>
</dbReference>
<dbReference type="OrthoDB" id="9795056at2"/>
<dbReference type="PANTHER" id="PTHR30565">
    <property type="entry name" value="PROTEIN YCIF"/>
    <property type="match status" value="1"/>
</dbReference>
<protein>
    <submittedName>
        <fullName evidence="1">Rubrerythrin family protein</fullName>
    </submittedName>
</protein>
<reference evidence="1 2" key="1">
    <citation type="submission" date="2016-03" db="EMBL/GenBank/DDBJ databases">
        <title>Niastella vici sp. nov., isolated from farmland soil.</title>
        <authorList>
            <person name="Chen L."/>
            <person name="Wang D."/>
            <person name="Yang S."/>
            <person name="Wang G."/>
        </authorList>
    </citation>
    <scope>NUCLEOTIDE SEQUENCE [LARGE SCALE GENOMIC DNA]</scope>
    <source>
        <strain evidence="1 2">DJ57</strain>
    </source>
</reference>
<evidence type="ECO:0000313" key="2">
    <source>
        <dbReference type="Proteomes" id="UP000192796"/>
    </source>
</evidence>
<sequence length="176" mass="19633">MDSNSRGTKNSMLQDFFVTCLQELYWSETHLVEMLNTMSIAATTPQLKEAFIVHKEETEKQKKRLEEVFTLMGLPPQAERCAGLQGLFDEGWQVIDETEAGSAQRDVALIIAAQKVEHYEIASYGSLITLAKTMGQKEVANILTPTLKEEKNADNALTEIAEAGINIDASRERLNV</sequence>
<dbReference type="Proteomes" id="UP000192796">
    <property type="component" value="Unassembled WGS sequence"/>
</dbReference>
<gene>
    <name evidence="1" type="ORF">A3860_36105</name>
</gene>
<name>A0A1V9FMX8_9BACT</name>
<dbReference type="SUPFAM" id="SSF47240">
    <property type="entry name" value="Ferritin-like"/>
    <property type="match status" value="1"/>
</dbReference>
<dbReference type="RefSeq" id="WP_081154113.1">
    <property type="nucleotide sequence ID" value="NZ_LVYD01000073.1"/>
</dbReference>
<accession>A0A1V9FMX8</accession>
<dbReference type="EMBL" id="LVYD01000073">
    <property type="protein sequence ID" value="OQP59709.1"/>
    <property type="molecule type" value="Genomic_DNA"/>
</dbReference>
<comment type="caution">
    <text evidence="1">The sequence shown here is derived from an EMBL/GenBank/DDBJ whole genome shotgun (WGS) entry which is preliminary data.</text>
</comment>
<dbReference type="InterPro" id="IPR047114">
    <property type="entry name" value="YciF"/>
</dbReference>
<keyword evidence="2" id="KW-1185">Reference proteome</keyword>
<dbReference type="Pfam" id="PF05974">
    <property type="entry name" value="DUF892"/>
    <property type="match status" value="1"/>
</dbReference>
<dbReference type="CDD" id="cd07909">
    <property type="entry name" value="YciF"/>
    <property type="match status" value="1"/>
</dbReference>
<dbReference type="InterPro" id="IPR010287">
    <property type="entry name" value="DUF892_YciF-like"/>
</dbReference>
<dbReference type="Gene3D" id="1.20.1260.10">
    <property type="match status" value="1"/>
</dbReference>
<proteinExistence type="predicted"/>
<organism evidence="1 2">
    <name type="scientific">Niastella vici</name>
    <dbReference type="NCBI Taxonomy" id="1703345"/>
    <lineage>
        <taxon>Bacteria</taxon>
        <taxon>Pseudomonadati</taxon>
        <taxon>Bacteroidota</taxon>
        <taxon>Chitinophagia</taxon>
        <taxon>Chitinophagales</taxon>
        <taxon>Chitinophagaceae</taxon>
        <taxon>Niastella</taxon>
    </lineage>
</organism>
<dbReference type="InterPro" id="IPR009078">
    <property type="entry name" value="Ferritin-like_SF"/>
</dbReference>